<reference evidence="1 2" key="1">
    <citation type="submission" date="2020-08" db="EMBL/GenBank/DDBJ databases">
        <title>Genomic Encyclopedia of Type Strains, Phase IV (KMG-IV): sequencing the most valuable type-strain genomes for metagenomic binning, comparative biology and taxonomic classification.</title>
        <authorList>
            <person name="Goeker M."/>
        </authorList>
    </citation>
    <scope>NUCLEOTIDE SEQUENCE [LARGE SCALE GENOMIC DNA]</scope>
    <source>
        <strain evidence="1 2">DSM 19371</strain>
    </source>
</reference>
<comment type="caution">
    <text evidence="1">The sequence shown here is derived from an EMBL/GenBank/DDBJ whole genome shotgun (WGS) entry which is preliminary data.</text>
</comment>
<dbReference type="Proteomes" id="UP000590524">
    <property type="component" value="Unassembled WGS sequence"/>
</dbReference>
<name>A0A7W6LPB3_9SPHN</name>
<proteinExistence type="predicted"/>
<evidence type="ECO:0000313" key="2">
    <source>
        <dbReference type="Proteomes" id="UP000590524"/>
    </source>
</evidence>
<organism evidence="1 2">
    <name type="scientific">Sphingobium scionense</name>
    <dbReference type="NCBI Taxonomy" id="1404341"/>
    <lineage>
        <taxon>Bacteria</taxon>
        <taxon>Pseudomonadati</taxon>
        <taxon>Pseudomonadota</taxon>
        <taxon>Alphaproteobacteria</taxon>
        <taxon>Sphingomonadales</taxon>
        <taxon>Sphingomonadaceae</taxon>
        <taxon>Sphingobium</taxon>
    </lineage>
</organism>
<dbReference type="EMBL" id="JACIEU010000006">
    <property type="protein sequence ID" value="MBB4148009.1"/>
    <property type="molecule type" value="Genomic_DNA"/>
</dbReference>
<protein>
    <submittedName>
        <fullName evidence="1">Uncharacterized protein</fullName>
    </submittedName>
</protein>
<evidence type="ECO:0000313" key="1">
    <source>
        <dbReference type="EMBL" id="MBB4148009.1"/>
    </source>
</evidence>
<dbReference type="RefSeq" id="WP_223178169.1">
    <property type="nucleotide sequence ID" value="NZ_JACIEU010000006.1"/>
</dbReference>
<sequence length="208" mass="22520">MMVRANVISGGIAINGDESVIATDGGGRWVADYQNAPLNRREKVLSWRALRALLNGGTRAIIFPICDARHQPVASRQHVPHSDGSPFSDSSLYSGGDCEVRAAANAPLRATSMTMDIVTLGKPLIAGERFSINHPTWRDRLYEIATIDGDDITFRPPLREAVTAGTELNFSDPRCVMRLSGDMSAPLSGPRFATGSLMLVEDMTGSYE</sequence>
<keyword evidence="2" id="KW-1185">Reference proteome</keyword>
<gene>
    <name evidence="1" type="ORF">GGQ90_001787</name>
</gene>
<accession>A0A7W6LPB3</accession>
<dbReference type="AlphaFoldDB" id="A0A7W6LPB3"/>